<reference evidence="1 2" key="1">
    <citation type="submission" date="2021-08" db="EMBL/GenBank/DDBJ databases">
        <authorList>
            <person name="Tuo L."/>
        </authorList>
    </citation>
    <scope>NUCLEOTIDE SEQUENCE [LARGE SCALE GENOMIC DNA]</scope>
    <source>
        <strain evidence="1 2">JCM 31229</strain>
    </source>
</reference>
<keyword evidence="2" id="KW-1185">Reference proteome</keyword>
<accession>A0ABS7PXP5</accession>
<name>A0ABS7PXP5_9SPHN</name>
<organism evidence="1 2">
    <name type="scientific">Sphingomonas colocasiae</name>
    <dbReference type="NCBI Taxonomy" id="1848973"/>
    <lineage>
        <taxon>Bacteria</taxon>
        <taxon>Pseudomonadati</taxon>
        <taxon>Pseudomonadota</taxon>
        <taxon>Alphaproteobacteria</taxon>
        <taxon>Sphingomonadales</taxon>
        <taxon>Sphingomonadaceae</taxon>
        <taxon>Sphingomonas</taxon>
    </lineage>
</organism>
<proteinExistence type="predicted"/>
<evidence type="ECO:0000313" key="1">
    <source>
        <dbReference type="EMBL" id="MBY8826136.1"/>
    </source>
</evidence>
<protein>
    <submittedName>
        <fullName evidence="1">Uncharacterized protein</fullName>
    </submittedName>
</protein>
<evidence type="ECO:0000313" key="2">
    <source>
        <dbReference type="Proteomes" id="UP000706039"/>
    </source>
</evidence>
<sequence>MNDRIRPFDRGYPGEELASLSDGELADYMRKDVDMDPECRRASTRSVLAEIERRNLTGEQLDAAWDLLEREQAASGKARLTPIA</sequence>
<dbReference type="RefSeq" id="WP_222993483.1">
    <property type="nucleotide sequence ID" value="NZ_JAINVV010000014.1"/>
</dbReference>
<gene>
    <name evidence="1" type="ORF">K7G82_27795</name>
</gene>
<comment type="caution">
    <text evidence="1">The sequence shown here is derived from an EMBL/GenBank/DDBJ whole genome shotgun (WGS) entry which is preliminary data.</text>
</comment>
<dbReference type="Proteomes" id="UP000706039">
    <property type="component" value="Unassembled WGS sequence"/>
</dbReference>
<dbReference type="EMBL" id="JAINVV010000014">
    <property type="protein sequence ID" value="MBY8826136.1"/>
    <property type="molecule type" value="Genomic_DNA"/>
</dbReference>